<dbReference type="NCBIfam" id="TIGR00231">
    <property type="entry name" value="small_GTP"/>
    <property type="match status" value="1"/>
</dbReference>
<reference evidence="2" key="1">
    <citation type="submission" date="2006-10" db="EMBL/GenBank/DDBJ databases">
        <authorList>
            <person name="Amadeo P."/>
            <person name="Zhao Q."/>
            <person name="Wortman J."/>
            <person name="Fraser-Liggett C."/>
            <person name="Carlton J."/>
        </authorList>
    </citation>
    <scope>NUCLEOTIDE SEQUENCE</scope>
    <source>
        <strain evidence="2">G3</strain>
    </source>
</reference>
<keyword evidence="1" id="KW-0547">Nucleotide-binding</keyword>
<dbReference type="Proteomes" id="UP000001542">
    <property type="component" value="Unassembled WGS sequence"/>
</dbReference>
<accession>A0A8U0WP59</accession>
<name>A0A8U0WP59_TRIV3</name>
<dbReference type="EMBL" id="DS113535">
    <property type="protein sequence ID" value="EAY02466.1"/>
    <property type="molecule type" value="Genomic_DNA"/>
</dbReference>
<evidence type="ECO:0000313" key="3">
    <source>
        <dbReference type="Proteomes" id="UP000001542"/>
    </source>
</evidence>
<dbReference type="SMART" id="SM00175">
    <property type="entry name" value="RAB"/>
    <property type="match status" value="1"/>
</dbReference>
<dbReference type="Gene3D" id="3.40.50.300">
    <property type="entry name" value="P-loop containing nucleotide triphosphate hydrolases"/>
    <property type="match status" value="1"/>
</dbReference>
<dbReference type="OMA" id="FASIPQW"/>
<dbReference type="SMR" id="A0A8U0WP59"/>
<dbReference type="Pfam" id="PF00071">
    <property type="entry name" value="Ras"/>
    <property type="match status" value="1"/>
</dbReference>
<dbReference type="SUPFAM" id="SSF52540">
    <property type="entry name" value="P-loop containing nucleoside triphosphate hydrolases"/>
    <property type="match status" value="1"/>
</dbReference>
<organism evidence="2 3">
    <name type="scientific">Trichomonas vaginalis (strain ATCC PRA-98 / G3)</name>
    <dbReference type="NCBI Taxonomy" id="412133"/>
    <lineage>
        <taxon>Eukaryota</taxon>
        <taxon>Metamonada</taxon>
        <taxon>Parabasalia</taxon>
        <taxon>Trichomonadida</taxon>
        <taxon>Trichomonadidae</taxon>
        <taxon>Trichomonas</taxon>
    </lineage>
</organism>
<dbReference type="GO" id="GO:0003924">
    <property type="term" value="F:GTPase activity"/>
    <property type="evidence" value="ECO:0000318"/>
    <property type="project" value="GO_Central"/>
</dbReference>
<dbReference type="InterPro" id="IPR027417">
    <property type="entry name" value="P-loop_NTPase"/>
</dbReference>
<reference evidence="2" key="2">
    <citation type="journal article" date="2007" name="Science">
        <title>Draft genome sequence of the sexually transmitted pathogen Trichomonas vaginalis.</title>
        <authorList>
            <person name="Carlton J.M."/>
            <person name="Hirt R.P."/>
            <person name="Silva J.C."/>
            <person name="Delcher A.L."/>
            <person name="Schatz M."/>
            <person name="Zhao Q."/>
            <person name="Wortman J.R."/>
            <person name="Bidwell S.L."/>
            <person name="Alsmark U.C.M."/>
            <person name="Besteiro S."/>
            <person name="Sicheritz-Ponten T."/>
            <person name="Noel C.J."/>
            <person name="Dacks J.B."/>
            <person name="Foster P.G."/>
            <person name="Simillion C."/>
            <person name="Van de Peer Y."/>
            <person name="Miranda-Saavedra D."/>
            <person name="Barton G.J."/>
            <person name="Westrop G.D."/>
            <person name="Mueller S."/>
            <person name="Dessi D."/>
            <person name="Fiori P.L."/>
            <person name="Ren Q."/>
            <person name="Paulsen I."/>
            <person name="Zhang H."/>
            <person name="Bastida-Corcuera F.D."/>
            <person name="Simoes-Barbosa A."/>
            <person name="Brown M.T."/>
            <person name="Hayes R.D."/>
            <person name="Mukherjee M."/>
            <person name="Okumura C.Y."/>
            <person name="Schneider R."/>
            <person name="Smith A.J."/>
            <person name="Vanacova S."/>
            <person name="Villalvazo M."/>
            <person name="Haas B.J."/>
            <person name="Pertea M."/>
            <person name="Feldblyum T.V."/>
            <person name="Utterback T.R."/>
            <person name="Shu C.L."/>
            <person name="Osoegawa K."/>
            <person name="de Jong P.J."/>
            <person name="Hrdy I."/>
            <person name="Horvathova L."/>
            <person name="Zubacova Z."/>
            <person name="Dolezal P."/>
            <person name="Malik S.B."/>
            <person name="Logsdon J.M. Jr."/>
            <person name="Henze K."/>
            <person name="Gupta A."/>
            <person name="Wang C.C."/>
            <person name="Dunne R.L."/>
            <person name="Upcroft J.A."/>
            <person name="Upcroft P."/>
            <person name="White O."/>
            <person name="Salzberg S.L."/>
            <person name="Tang P."/>
            <person name="Chiu C.-H."/>
            <person name="Lee Y.-S."/>
            <person name="Embley T.M."/>
            <person name="Coombs G.H."/>
            <person name="Mottram J.C."/>
            <person name="Tachezy J."/>
            <person name="Fraser-Liggett C.M."/>
            <person name="Johnson P.J."/>
        </authorList>
    </citation>
    <scope>NUCLEOTIDE SEQUENCE [LARGE SCALE GENOMIC DNA]</scope>
    <source>
        <strain evidence="2">G3</strain>
    </source>
</reference>
<dbReference type="PROSITE" id="PS51419">
    <property type="entry name" value="RAB"/>
    <property type="match status" value="1"/>
</dbReference>
<dbReference type="GO" id="GO:0006886">
    <property type="term" value="P:intracellular protein transport"/>
    <property type="evidence" value="ECO:0000318"/>
    <property type="project" value="GO_Central"/>
</dbReference>
<protein>
    <submittedName>
        <fullName evidence="2">Small GTP-binding protein, putative</fullName>
    </submittedName>
</protein>
<dbReference type="KEGG" id="tva:4760306"/>
<gene>
    <name evidence="2" type="ORF">TVAG_055550</name>
</gene>
<evidence type="ECO:0000313" key="2">
    <source>
        <dbReference type="EMBL" id="EAY02466.1"/>
    </source>
</evidence>
<keyword evidence="3" id="KW-1185">Reference proteome</keyword>
<dbReference type="PROSITE" id="PS51421">
    <property type="entry name" value="RAS"/>
    <property type="match status" value="1"/>
</dbReference>
<dbReference type="SMART" id="SM00174">
    <property type="entry name" value="RHO"/>
    <property type="match status" value="1"/>
</dbReference>
<dbReference type="VEuPathDB" id="TrichDB:TVAGG3_0730490"/>
<dbReference type="SMART" id="SM00176">
    <property type="entry name" value="RAN"/>
    <property type="match status" value="1"/>
</dbReference>
<dbReference type="InterPro" id="IPR005225">
    <property type="entry name" value="Small_GTP-bd"/>
</dbReference>
<evidence type="ECO:0000256" key="1">
    <source>
        <dbReference type="ARBA" id="ARBA00022741"/>
    </source>
</evidence>
<dbReference type="PANTHER" id="PTHR47978">
    <property type="match status" value="1"/>
</dbReference>
<dbReference type="OrthoDB" id="9989112at2759"/>
<dbReference type="FunFam" id="3.40.50.300:FF:000808">
    <property type="entry name" value="Small GTP-binding protein, putative"/>
    <property type="match status" value="1"/>
</dbReference>
<dbReference type="AlphaFoldDB" id="A0A8U0WP59"/>
<dbReference type="SMART" id="SM00173">
    <property type="entry name" value="RAS"/>
    <property type="match status" value="1"/>
</dbReference>
<dbReference type="GO" id="GO:0012505">
    <property type="term" value="C:endomembrane system"/>
    <property type="evidence" value="ECO:0000318"/>
    <property type="project" value="GO_Central"/>
</dbReference>
<dbReference type="GO" id="GO:0005525">
    <property type="term" value="F:GTP binding"/>
    <property type="evidence" value="ECO:0007669"/>
    <property type="project" value="InterPro"/>
</dbReference>
<dbReference type="RefSeq" id="XP_001314705.1">
    <property type="nucleotide sequence ID" value="XM_001314671.1"/>
</dbReference>
<sequence>MDQEETRPEFKVVIMGDSSVGKTSIVQRFNQETFDYSMDTTIGASFLTKIVETDLGQVNLNVWDTAGQERYRSLIPTYARGAHAAIICYDTTIMVTFEAVPSWIEELHKFCTEEVPIYIVGNKSDLKSVVSEEQAHSLADQYHAKYALTSAKTGVGITDLFKIIATDLAKTKVDFKNDTVDLQASKDNSKKKCC</sequence>
<dbReference type="InterPro" id="IPR001806">
    <property type="entry name" value="Small_GTPase"/>
</dbReference>
<dbReference type="PROSITE" id="PS51417">
    <property type="entry name" value="ARF"/>
    <property type="match status" value="1"/>
</dbReference>
<dbReference type="CDD" id="cd00154">
    <property type="entry name" value="Rab"/>
    <property type="match status" value="1"/>
</dbReference>
<proteinExistence type="predicted"/>
<dbReference type="PROSITE" id="PS51420">
    <property type="entry name" value="RHO"/>
    <property type="match status" value="1"/>
</dbReference>
<dbReference type="PRINTS" id="PR00449">
    <property type="entry name" value="RASTRNSFRMNG"/>
</dbReference>